<comment type="caution">
    <text evidence="2">The sequence shown here is derived from an EMBL/GenBank/DDBJ whole genome shotgun (WGS) entry which is preliminary data.</text>
</comment>
<evidence type="ECO:0000256" key="1">
    <source>
        <dbReference type="SAM" id="MobiDB-lite"/>
    </source>
</evidence>
<reference evidence="2 3" key="1">
    <citation type="submission" date="2019-12" db="EMBL/GenBank/DDBJ databases">
        <title>Draft genome sequence of the ascomycete Xylaria multiplex DSM 110363.</title>
        <authorList>
            <person name="Buettner E."/>
            <person name="Kellner H."/>
        </authorList>
    </citation>
    <scope>NUCLEOTIDE SEQUENCE [LARGE SCALE GENOMIC DNA]</scope>
    <source>
        <strain evidence="2 3">DSM 110363</strain>
    </source>
</reference>
<accession>A0A7C8ISX2</accession>
<proteinExistence type="predicted"/>
<keyword evidence="3" id="KW-1185">Reference proteome</keyword>
<feature type="compositionally biased region" description="Acidic residues" evidence="1">
    <location>
        <begin position="297"/>
        <end position="308"/>
    </location>
</feature>
<feature type="region of interest" description="Disordered" evidence="1">
    <location>
        <begin position="1"/>
        <end position="39"/>
    </location>
</feature>
<dbReference type="InParanoid" id="A0A7C8ISX2"/>
<dbReference type="Proteomes" id="UP000481858">
    <property type="component" value="Unassembled WGS sequence"/>
</dbReference>
<sequence>MAPPIPASKVSSAPMSPPSRLHLRNILPSSPEEPPIMPPPPRTPRAWVWQCHNCHSVYKLACTRRCLECSHIYCVSNPNSSSKSTRGKKRRRKTGLCAAEFDYVGWEQWGQWRRKVLGYEATGRCETEARDHAFLSKSHDCSIDCDSPSECCHRRFELAAETLREKEAAVKSTYRQPNPEDDISITEVLHESRKNDDAEETPPKSPPGRTFLWDENDEEKETELIEGKWRAVWSSSTPDSEREAGTFRYPPGVGDSDWSCLVDNHDYYSDSEESDNPIDRPVKRLSARNLTRHDVEQADCESDSESGSESDGSSWSPNSSESDDSSTETGTGK</sequence>
<dbReference type="OrthoDB" id="5396104at2759"/>
<protein>
    <submittedName>
        <fullName evidence="2">Uncharacterized protein</fullName>
    </submittedName>
</protein>
<feature type="compositionally biased region" description="Low complexity" evidence="1">
    <location>
        <begin position="309"/>
        <end position="320"/>
    </location>
</feature>
<evidence type="ECO:0000313" key="2">
    <source>
        <dbReference type="EMBL" id="KAF2971449.1"/>
    </source>
</evidence>
<gene>
    <name evidence="2" type="ORF">GQX73_g2068</name>
</gene>
<dbReference type="AlphaFoldDB" id="A0A7C8ISX2"/>
<organism evidence="2 3">
    <name type="scientific">Xylaria multiplex</name>
    <dbReference type="NCBI Taxonomy" id="323545"/>
    <lineage>
        <taxon>Eukaryota</taxon>
        <taxon>Fungi</taxon>
        <taxon>Dikarya</taxon>
        <taxon>Ascomycota</taxon>
        <taxon>Pezizomycotina</taxon>
        <taxon>Sordariomycetes</taxon>
        <taxon>Xylariomycetidae</taxon>
        <taxon>Xylariales</taxon>
        <taxon>Xylariaceae</taxon>
        <taxon>Xylaria</taxon>
    </lineage>
</organism>
<feature type="region of interest" description="Disordered" evidence="1">
    <location>
        <begin position="191"/>
        <end position="218"/>
    </location>
</feature>
<dbReference type="EMBL" id="WUBL01000013">
    <property type="protein sequence ID" value="KAF2971449.1"/>
    <property type="molecule type" value="Genomic_DNA"/>
</dbReference>
<name>A0A7C8ISX2_9PEZI</name>
<feature type="region of interest" description="Disordered" evidence="1">
    <location>
        <begin position="231"/>
        <end position="333"/>
    </location>
</feature>
<evidence type="ECO:0000313" key="3">
    <source>
        <dbReference type="Proteomes" id="UP000481858"/>
    </source>
</evidence>